<accession>A0A0A9B5X8</accession>
<proteinExistence type="predicted"/>
<dbReference type="EMBL" id="GBRH01243188">
    <property type="protein sequence ID" value="JAD54707.1"/>
    <property type="molecule type" value="Transcribed_RNA"/>
</dbReference>
<sequence>MGCAMYKLYKCGLLYCSATAYLIYHELSRDLFPNYNRSAVDKGACNLQHLRYSN</sequence>
<evidence type="ECO:0000313" key="1">
    <source>
        <dbReference type="EMBL" id="JAD54707.1"/>
    </source>
</evidence>
<name>A0A0A9B5X8_ARUDO</name>
<dbReference type="AlphaFoldDB" id="A0A0A9B5X8"/>
<reference evidence="1" key="1">
    <citation type="submission" date="2014-09" db="EMBL/GenBank/DDBJ databases">
        <authorList>
            <person name="Magalhaes I.L.F."/>
            <person name="Oliveira U."/>
            <person name="Santos F.R."/>
            <person name="Vidigal T.H.D.A."/>
            <person name="Brescovit A.D."/>
            <person name="Santos A.J."/>
        </authorList>
    </citation>
    <scope>NUCLEOTIDE SEQUENCE</scope>
    <source>
        <tissue evidence="1">Shoot tissue taken approximately 20 cm above the soil surface</tissue>
    </source>
</reference>
<reference evidence="1" key="2">
    <citation type="journal article" date="2015" name="Data Brief">
        <title>Shoot transcriptome of the giant reed, Arundo donax.</title>
        <authorList>
            <person name="Barrero R.A."/>
            <person name="Guerrero F.D."/>
            <person name="Moolhuijzen P."/>
            <person name="Goolsby J.A."/>
            <person name="Tidwell J."/>
            <person name="Bellgard S.E."/>
            <person name="Bellgard M.I."/>
        </authorList>
    </citation>
    <scope>NUCLEOTIDE SEQUENCE</scope>
    <source>
        <tissue evidence="1">Shoot tissue taken approximately 20 cm above the soil surface</tissue>
    </source>
</reference>
<organism evidence="1">
    <name type="scientific">Arundo donax</name>
    <name type="common">Giant reed</name>
    <name type="synonym">Donax arundinaceus</name>
    <dbReference type="NCBI Taxonomy" id="35708"/>
    <lineage>
        <taxon>Eukaryota</taxon>
        <taxon>Viridiplantae</taxon>
        <taxon>Streptophyta</taxon>
        <taxon>Embryophyta</taxon>
        <taxon>Tracheophyta</taxon>
        <taxon>Spermatophyta</taxon>
        <taxon>Magnoliopsida</taxon>
        <taxon>Liliopsida</taxon>
        <taxon>Poales</taxon>
        <taxon>Poaceae</taxon>
        <taxon>PACMAD clade</taxon>
        <taxon>Arundinoideae</taxon>
        <taxon>Arundineae</taxon>
        <taxon>Arundo</taxon>
    </lineage>
</organism>
<protein>
    <submittedName>
        <fullName evidence="1">Uncharacterized protein</fullName>
    </submittedName>
</protein>